<proteinExistence type="predicted"/>
<feature type="region of interest" description="Disordered" evidence="1">
    <location>
        <begin position="85"/>
        <end position="114"/>
    </location>
</feature>
<evidence type="ECO:0000256" key="1">
    <source>
        <dbReference type="SAM" id="MobiDB-lite"/>
    </source>
</evidence>
<evidence type="ECO:0000313" key="2">
    <source>
        <dbReference type="EMBL" id="MBU2876037.1"/>
    </source>
</evidence>
<sequence>MIQTEVQRQFYLSAAGIRLWYARAPLPGAAPSPEFRLPELDEPVYSSTPAPIKPHFPKGQAPSPKEEKKGAQRIASLQALVGGSAKSTLADPKEQSSQAASGAPLNVPDDTGQTGAAVEAQTTQVLNLSLGVFAGANYVLVAHVSKEASLRLQETLAINILKSLGEAQPRPLEWIRWPVFNNPLVRGNSTAGFVAVLHHVLRDVGDRKIVVLGGDSSSVEAPGAENVCVNRALERSPDLTFDHSLTELAGSSGLKRSLWHQLKLLVAK</sequence>
<dbReference type="RefSeq" id="WP_216009760.1">
    <property type="nucleotide sequence ID" value="NZ_JAHKPV010000021.1"/>
</dbReference>
<dbReference type="Proteomes" id="UP000753376">
    <property type="component" value="Unassembled WGS sequence"/>
</dbReference>
<accession>A0ABS6AFV9</accession>
<name>A0ABS6AFV9_9GAMM</name>
<gene>
    <name evidence="2" type="ORF">KO508_18730</name>
</gene>
<reference evidence="2 3" key="1">
    <citation type="submission" date="2021-05" db="EMBL/GenBank/DDBJ databases">
        <title>Draft genomes of bacteria isolated from model marine particles.</title>
        <authorList>
            <person name="Datta M.S."/>
            <person name="Schwartzman J.A."/>
            <person name="Enke T.N."/>
            <person name="Saavedra J."/>
            <person name="Cermak N."/>
            <person name="Cordero O.X."/>
        </authorList>
    </citation>
    <scope>NUCLEOTIDE SEQUENCE [LARGE SCALE GENOMIC DNA]</scope>
    <source>
        <strain evidence="2 3">D2M19</strain>
    </source>
</reference>
<comment type="caution">
    <text evidence="2">The sequence shown here is derived from an EMBL/GenBank/DDBJ whole genome shotgun (WGS) entry which is preliminary data.</text>
</comment>
<feature type="region of interest" description="Disordered" evidence="1">
    <location>
        <begin position="34"/>
        <end position="72"/>
    </location>
</feature>
<evidence type="ECO:0000313" key="3">
    <source>
        <dbReference type="Proteomes" id="UP000753376"/>
    </source>
</evidence>
<keyword evidence="3" id="KW-1185">Reference proteome</keyword>
<protein>
    <submittedName>
        <fullName evidence="2">2-isopropylmalate synthase</fullName>
    </submittedName>
</protein>
<organism evidence="2 3">
    <name type="scientific">Marinobacter salexigens</name>
    <dbReference type="NCBI Taxonomy" id="1925763"/>
    <lineage>
        <taxon>Bacteria</taxon>
        <taxon>Pseudomonadati</taxon>
        <taxon>Pseudomonadota</taxon>
        <taxon>Gammaproteobacteria</taxon>
        <taxon>Pseudomonadales</taxon>
        <taxon>Marinobacteraceae</taxon>
        <taxon>Marinobacter</taxon>
    </lineage>
</organism>
<dbReference type="EMBL" id="JAHKPV010000021">
    <property type="protein sequence ID" value="MBU2876037.1"/>
    <property type="molecule type" value="Genomic_DNA"/>
</dbReference>